<evidence type="ECO:0000259" key="9">
    <source>
        <dbReference type="Pfam" id="PF01061"/>
    </source>
</evidence>
<comment type="subcellular location">
    <subcellularLocation>
        <location evidence="1">Membrane</location>
        <topology evidence="1">Multi-pass membrane protein</topology>
    </subcellularLocation>
</comment>
<evidence type="ECO:0000256" key="1">
    <source>
        <dbReference type="ARBA" id="ARBA00004141"/>
    </source>
</evidence>
<keyword evidence="3" id="KW-0813">Transport</keyword>
<feature type="transmembrane region" description="Helical" evidence="7">
    <location>
        <begin position="553"/>
        <end position="576"/>
    </location>
</feature>
<evidence type="ECO:0000259" key="10">
    <source>
        <dbReference type="Pfam" id="PF19055"/>
    </source>
</evidence>
<evidence type="ECO:0000256" key="6">
    <source>
        <dbReference type="ARBA" id="ARBA00023136"/>
    </source>
</evidence>
<dbReference type="Pfam" id="PF19055">
    <property type="entry name" value="ABC2_membrane_7"/>
    <property type="match status" value="1"/>
</dbReference>
<evidence type="ECO:0000259" key="8">
    <source>
        <dbReference type="Pfam" id="PF00005"/>
    </source>
</evidence>
<dbReference type="PANTHER" id="PTHR48041:SF118">
    <property type="entry name" value="ATP-BINDING CASSETTE TRANSPORTER (ABC TRANSPORTER) FAMILY G MEMBER 16"/>
    <property type="match status" value="1"/>
</dbReference>
<feature type="domain" description="ABC transporter" evidence="8">
    <location>
        <begin position="15"/>
        <end position="63"/>
    </location>
</feature>
<gene>
    <name evidence="11" type="ORF">TCEB3V08_LOCUS8264</name>
</gene>
<reference evidence="11" key="1">
    <citation type="submission" date="2020-11" db="EMBL/GenBank/DDBJ databases">
        <authorList>
            <person name="Tran Van P."/>
        </authorList>
    </citation>
    <scope>NUCLEOTIDE SEQUENCE</scope>
</reference>
<accession>A0A7R9H217</accession>
<dbReference type="AlphaFoldDB" id="A0A7R9H217"/>
<dbReference type="Pfam" id="PF00005">
    <property type="entry name" value="ABC_tran"/>
    <property type="match status" value="1"/>
</dbReference>
<feature type="transmembrane region" description="Helical" evidence="7">
    <location>
        <begin position="444"/>
        <end position="465"/>
    </location>
</feature>
<organism evidence="11">
    <name type="scientific">Timema cristinae</name>
    <name type="common">Walking stick</name>
    <dbReference type="NCBI Taxonomy" id="61476"/>
    <lineage>
        <taxon>Eukaryota</taxon>
        <taxon>Metazoa</taxon>
        <taxon>Ecdysozoa</taxon>
        <taxon>Arthropoda</taxon>
        <taxon>Hexapoda</taxon>
        <taxon>Insecta</taxon>
        <taxon>Pterygota</taxon>
        <taxon>Neoptera</taxon>
        <taxon>Polyneoptera</taxon>
        <taxon>Phasmatodea</taxon>
        <taxon>Timematodea</taxon>
        <taxon>Timematoidea</taxon>
        <taxon>Timematidae</taxon>
        <taxon>Timema</taxon>
    </lineage>
</organism>
<sequence>MYESDIHHVLSCHPQVKDTLELLGLVAAFDTLVQELSGGEKKRLSIALELLTNPPIMFFDEPTRLNLEEVNLHLRGGKGKNHLGKNPPPVHPTKIRTSISPSSAVELNTTSACTMVETSKVSDVYVHESCLCFCFSGLDSSSSVQVMNHLKSLANGGHTVVCVIHQPSSRLFQMFDDVLVLSEGRSLYCGPIHKMVAVFEAAGFSCPNYYNRSDFAIEVACRERGNALDLLVDNNKQDYLFNFNKTYLINYKGVGDNCENLGDEQTAMLPCQRIEVPRSQYPVSIFYQFYILFKRSLICTLRDSHMAQNCPPELPVDLLFVCVASTWLRTALSHTCTCCLLVLPADGSELPSHTRGPVVCLCCQHMAQNCPPELPSHTRGCSLFNMAQNCPPELPPHTRGPVVCLCCQHMAQIRPVAHVVVALMLGAVYYNIGNDAAKVSSNTACLFFFIMFLFFANAMPTVQTFPLERAVFLREHLNNWYSLGAYYLAKMVADIPLQVNWILITLSAVTWYKELGFRWTGSLTIREVLCPTVFLLSGYFLTGQPCDLFRLLLMWAMCLLLTITGQTLGLVAGAAFDSQVSLHLFFSFVRKQHTNTDIFHTTYKINYLNLYE</sequence>
<dbReference type="GO" id="GO:0005524">
    <property type="term" value="F:ATP binding"/>
    <property type="evidence" value="ECO:0007669"/>
    <property type="project" value="InterPro"/>
</dbReference>
<dbReference type="Gene3D" id="3.40.50.300">
    <property type="entry name" value="P-loop containing nucleotide triphosphate hydrolases"/>
    <property type="match status" value="2"/>
</dbReference>
<evidence type="ECO:0000256" key="3">
    <source>
        <dbReference type="ARBA" id="ARBA00022448"/>
    </source>
</evidence>
<dbReference type="GO" id="GO:0016887">
    <property type="term" value="F:ATP hydrolysis activity"/>
    <property type="evidence" value="ECO:0007669"/>
    <property type="project" value="InterPro"/>
</dbReference>
<evidence type="ECO:0000256" key="5">
    <source>
        <dbReference type="ARBA" id="ARBA00022989"/>
    </source>
</evidence>
<dbReference type="GO" id="GO:0140359">
    <property type="term" value="F:ABC-type transporter activity"/>
    <property type="evidence" value="ECO:0007669"/>
    <property type="project" value="InterPro"/>
</dbReference>
<name>A0A7R9H217_TIMCR</name>
<dbReference type="InterPro" id="IPR050352">
    <property type="entry name" value="ABCG_transporters"/>
</dbReference>
<dbReference type="PANTHER" id="PTHR48041">
    <property type="entry name" value="ABC TRANSPORTER G FAMILY MEMBER 28"/>
    <property type="match status" value="1"/>
</dbReference>
<comment type="similarity">
    <text evidence="2">Belongs to the ABC transporter superfamily. ABCG family. Eye pigment precursor importer (TC 3.A.1.204) subfamily.</text>
</comment>
<feature type="transmembrane region" description="Helical" evidence="7">
    <location>
        <begin position="415"/>
        <end position="432"/>
    </location>
</feature>
<dbReference type="EMBL" id="OC319652">
    <property type="protein sequence ID" value="CAD7405969.1"/>
    <property type="molecule type" value="Genomic_DNA"/>
</dbReference>
<dbReference type="InterPro" id="IPR027417">
    <property type="entry name" value="P-loop_NTPase"/>
</dbReference>
<dbReference type="Pfam" id="PF01061">
    <property type="entry name" value="ABC2_membrane"/>
    <property type="match status" value="1"/>
</dbReference>
<feature type="domain" description="ABC transporter family G" evidence="10">
    <location>
        <begin position="165"/>
        <end position="219"/>
    </location>
</feature>
<keyword evidence="5 7" id="KW-1133">Transmembrane helix</keyword>
<feature type="domain" description="ABC-2 type transporter transmembrane" evidence="9">
    <location>
        <begin position="414"/>
        <end position="520"/>
    </location>
</feature>
<dbReference type="InterPro" id="IPR013525">
    <property type="entry name" value="ABC2_TM"/>
</dbReference>
<evidence type="ECO:0000256" key="7">
    <source>
        <dbReference type="SAM" id="Phobius"/>
    </source>
</evidence>
<feature type="transmembrane region" description="Helical" evidence="7">
    <location>
        <begin position="523"/>
        <end position="541"/>
    </location>
</feature>
<evidence type="ECO:0008006" key="12">
    <source>
        <dbReference type="Google" id="ProtNLM"/>
    </source>
</evidence>
<dbReference type="InterPro" id="IPR003439">
    <property type="entry name" value="ABC_transporter-like_ATP-bd"/>
</dbReference>
<evidence type="ECO:0000256" key="4">
    <source>
        <dbReference type="ARBA" id="ARBA00022692"/>
    </source>
</evidence>
<dbReference type="SUPFAM" id="SSF52540">
    <property type="entry name" value="P-loop containing nucleoside triphosphate hydrolases"/>
    <property type="match status" value="2"/>
</dbReference>
<evidence type="ECO:0000313" key="11">
    <source>
        <dbReference type="EMBL" id="CAD7405969.1"/>
    </source>
</evidence>
<evidence type="ECO:0000256" key="2">
    <source>
        <dbReference type="ARBA" id="ARBA00005814"/>
    </source>
</evidence>
<proteinExistence type="inferred from homology"/>
<dbReference type="GO" id="GO:0005886">
    <property type="term" value="C:plasma membrane"/>
    <property type="evidence" value="ECO:0007669"/>
    <property type="project" value="TreeGrafter"/>
</dbReference>
<feature type="transmembrane region" description="Helical" evidence="7">
    <location>
        <begin position="485"/>
        <end position="511"/>
    </location>
</feature>
<dbReference type="InterPro" id="IPR043926">
    <property type="entry name" value="ABCG_dom"/>
</dbReference>
<protein>
    <recommendedName>
        <fullName evidence="12">ABC transporter domain-containing protein</fullName>
    </recommendedName>
</protein>
<keyword evidence="4 7" id="KW-0812">Transmembrane</keyword>
<keyword evidence="6 7" id="KW-0472">Membrane</keyword>